<dbReference type="OrthoDB" id="9810148at2"/>
<dbReference type="SUPFAM" id="SSF48019">
    <property type="entry name" value="post-AAA+ oligomerization domain-like"/>
    <property type="match status" value="1"/>
</dbReference>
<keyword evidence="3" id="KW-0808">Transferase</keyword>
<evidence type="ECO:0000313" key="16">
    <source>
        <dbReference type="EMBL" id="SDF62613.1"/>
    </source>
</evidence>
<dbReference type="GO" id="GO:0046872">
    <property type="term" value="F:metal ion binding"/>
    <property type="evidence" value="ECO:0007669"/>
    <property type="project" value="UniProtKB-KW"/>
</dbReference>
<dbReference type="InterPro" id="IPR012763">
    <property type="entry name" value="DNA_pol_III_sug/sutau_N"/>
</dbReference>
<accession>A0A1G7MLK9</accession>
<feature type="compositionally biased region" description="Low complexity" evidence="14">
    <location>
        <begin position="488"/>
        <end position="498"/>
    </location>
</feature>
<comment type="catalytic activity">
    <reaction evidence="12">
        <text>DNA(n) + a 2'-deoxyribonucleoside 5'-triphosphate = DNA(n+1) + diphosphate</text>
        <dbReference type="Rhea" id="RHEA:22508"/>
        <dbReference type="Rhea" id="RHEA-COMP:17339"/>
        <dbReference type="Rhea" id="RHEA-COMP:17340"/>
        <dbReference type="ChEBI" id="CHEBI:33019"/>
        <dbReference type="ChEBI" id="CHEBI:61560"/>
        <dbReference type="ChEBI" id="CHEBI:173112"/>
        <dbReference type="EC" id="2.7.7.7"/>
    </reaction>
</comment>
<dbReference type="EC" id="2.7.7.7" evidence="2"/>
<dbReference type="PANTHER" id="PTHR11669">
    <property type="entry name" value="REPLICATION FACTOR C / DNA POLYMERASE III GAMMA-TAU SUBUNIT"/>
    <property type="match status" value="1"/>
</dbReference>
<dbReference type="AlphaFoldDB" id="A0A1G7MLK9"/>
<keyword evidence="6" id="KW-0479">Metal-binding</keyword>
<evidence type="ECO:0000256" key="6">
    <source>
        <dbReference type="ARBA" id="ARBA00022723"/>
    </source>
</evidence>
<evidence type="ECO:0000259" key="15">
    <source>
        <dbReference type="SMART" id="SM00382"/>
    </source>
</evidence>
<dbReference type="InterPro" id="IPR022754">
    <property type="entry name" value="DNA_pol_III_gamma-3"/>
</dbReference>
<dbReference type="InterPro" id="IPR003593">
    <property type="entry name" value="AAA+_ATPase"/>
</dbReference>
<dbReference type="GO" id="GO:0003887">
    <property type="term" value="F:DNA-directed DNA polymerase activity"/>
    <property type="evidence" value="ECO:0007669"/>
    <property type="project" value="UniProtKB-KW"/>
</dbReference>
<evidence type="ECO:0000256" key="4">
    <source>
        <dbReference type="ARBA" id="ARBA00022695"/>
    </source>
</evidence>
<keyword evidence="8" id="KW-0862">Zinc</keyword>
<reference evidence="17" key="1">
    <citation type="submission" date="2016-10" db="EMBL/GenBank/DDBJ databases">
        <authorList>
            <person name="Varghese N."/>
            <person name="Submissions S."/>
        </authorList>
    </citation>
    <scope>NUCLEOTIDE SEQUENCE [LARGE SCALE GENOMIC DNA]</scope>
    <source>
        <strain evidence="17">DSM 44526</strain>
    </source>
</reference>
<dbReference type="GO" id="GO:0006261">
    <property type="term" value="P:DNA-templated DNA replication"/>
    <property type="evidence" value="ECO:0007669"/>
    <property type="project" value="TreeGrafter"/>
</dbReference>
<dbReference type="PANTHER" id="PTHR11669:SF0">
    <property type="entry name" value="PROTEIN STICHEL-LIKE 2"/>
    <property type="match status" value="1"/>
</dbReference>
<feature type="compositionally biased region" description="Pro residues" evidence="14">
    <location>
        <begin position="399"/>
        <end position="417"/>
    </location>
</feature>
<evidence type="ECO:0000256" key="11">
    <source>
        <dbReference type="ARBA" id="ARBA00037724"/>
    </source>
</evidence>
<evidence type="ECO:0000256" key="9">
    <source>
        <dbReference type="ARBA" id="ARBA00022840"/>
    </source>
</evidence>
<dbReference type="InterPro" id="IPR045085">
    <property type="entry name" value="HLD_clamp_pol_III_gamma_tau"/>
</dbReference>
<evidence type="ECO:0000256" key="12">
    <source>
        <dbReference type="ARBA" id="ARBA00049244"/>
    </source>
</evidence>
<dbReference type="EMBL" id="FNCF01000001">
    <property type="protein sequence ID" value="SDF62613.1"/>
    <property type="molecule type" value="Genomic_DNA"/>
</dbReference>
<dbReference type="SUPFAM" id="SSF52540">
    <property type="entry name" value="P-loop containing nucleoside triphosphate hydrolases"/>
    <property type="match status" value="1"/>
</dbReference>
<feature type="compositionally biased region" description="Low complexity" evidence="14">
    <location>
        <begin position="541"/>
        <end position="551"/>
    </location>
</feature>
<evidence type="ECO:0000256" key="10">
    <source>
        <dbReference type="ARBA" id="ARBA00022932"/>
    </source>
</evidence>
<feature type="compositionally biased region" description="Low complexity" evidence="14">
    <location>
        <begin position="433"/>
        <end position="478"/>
    </location>
</feature>
<evidence type="ECO:0000313" key="17">
    <source>
        <dbReference type="Proteomes" id="UP000198863"/>
    </source>
</evidence>
<evidence type="ECO:0000256" key="8">
    <source>
        <dbReference type="ARBA" id="ARBA00022833"/>
    </source>
</evidence>
<dbReference type="Gene3D" id="1.10.8.60">
    <property type="match status" value="1"/>
</dbReference>
<gene>
    <name evidence="16" type="ORF">SAMN05660324_0700</name>
</gene>
<dbReference type="FunFam" id="1.20.272.10:FF:000003">
    <property type="entry name" value="DNA polymerase III subunit gamma/tau"/>
    <property type="match status" value="1"/>
</dbReference>
<dbReference type="Proteomes" id="UP000198863">
    <property type="component" value="Unassembled WGS sequence"/>
</dbReference>
<evidence type="ECO:0000256" key="2">
    <source>
        <dbReference type="ARBA" id="ARBA00012417"/>
    </source>
</evidence>
<proteinExistence type="inferred from homology"/>
<evidence type="ECO:0000256" key="5">
    <source>
        <dbReference type="ARBA" id="ARBA00022705"/>
    </source>
</evidence>
<feature type="compositionally biased region" description="Low complexity" evidence="14">
    <location>
        <begin position="565"/>
        <end position="574"/>
    </location>
</feature>
<dbReference type="Pfam" id="PF12169">
    <property type="entry name" value="DNA_pol3_gamma3"/>
    <property type="match status" value="1"/>
</dbReference>
<feature type="compositionally biased region" description="Basic and acidic residues" evidence="14">
    <location>
        <begin position="814"/>
        <end position="826"/>
    </location>
</feature>
<dbReference type="Gene3D" id="1.20.272.10">
    <property type="match status" value="1"/>
</dbReference>
<dbReference type="NCBIfam" id="NF005846">
    <property type="entry name" value="PRK07764.1-6"/>
    <property type="match status" value="1"/>
</dbReference>
<evidence type="ECO:0000256" key="14">
    <source>
        <dbReference type="SAM" id="MobiDB-lite"/>
    </source>
</evidence>
<dbReference type="GO" id="GO:0005524">
    <property type="term" value="F:ATP binding"/>
    <property type="evidence" value="ECO:0007669"/>
    <property type="project" value="UniProtKB-KW"/>
</dbReference>
<dbReference type="FunFam" id="3.40.50.300:FF:000014">
    <property type="entry name" value="DNA polymerase III subunit gamma/tau"/>
    <property type="match status" value="1"/>
</dbReference>
<keyword evidence="10" id="KW-0239">DNA-directed DNA polymerase</keyword>
<dbReference type="NCBIfam" id="TIGR02397">
    <property type="entry name" value="dnaX_nterm"/>
    <property type="match status" value="1"/>
</dbReference>
<protein>
    <recommendedName>
        <fullName evidence="13">DNA polymerase III subunit gamma/tau</fullName>
        <ecNumber evidence="2">2.7.7.7</ecNumber>
    </recommendedName>
</protein>
<sequence length="852" mass="88315">MALALYRKYRPATFAEVVGQEHVTAPLVNAVDAGRINHAYLFSGPRGCGKTSSARILARSLNCEQGPTSTPCGVCTSCVALAPDGPGSIDVIEIDAASHGGVDDARDLRERAFFAPVHSRFKVYIVDEAHMVTTQGFNALLKVVEEPPEFLVFVFATTEPEKVLPTIRSRTHHYPFRLVPPTTLRQLLEDTCEREGVVVEQTVFPLVVRAGGGSVRDSLSILDQLLAGAGPEGVTYRTAVGLLGVTDDALLDETVDALAVHDAPGVFQAVDRVVEAGHDPRRFATDLLDRLRDLIVLDAVPEAGGNGLLDCPPDRLDLMSRQAQAMGAATLSRLADTVHEGLTEMRGTTAPRLLLELVCARMLLPGVDGSAAATLQRLERLERRLSIAGEHTGGSADPAPAPAPAATPSPAAAPAPAPRDQGARREYVRPSQARAETAPARPAAEAAPRPAAAESAPRPAAAAEPAAAPAAPGTAGRPAAEDRPAAPSPAAATASAPAPSTPARPAPAASTSAPAASAPATSAPAAPGGGAAADDDWPEIAAPGSAASVPAPAAPPEVDGWPEIAAPGSARPAAPAAPPSAPAEERPAPRTQRVATGEPDIPLPPEPTDDEDWPEPARPAARSAPARPAEPPRRAPPPRPAEQAQDSRAPRPGSSQRPDEEPRAAAEHDPAPRGGEPMPLVSANPPDQQPGDGELTTTDVRRIWPELMGVVKRHKRTTEALLKNAQVHDLTGGVLTLSTTSPALSRRLGDDLNKDVIREALNELLGVRWRVATVVDGGTAPPSGPAGRSGPPPSAQETQQAQHAAQSAEADELMAERSADPADGRDAPPPVDPEQAALQLLRTQLGAHPIDS</sequence>
<organism evidence="16 17">
    <name type="scientific">Klenkia brasiliensis</name>
    <dbReference type="NCBI Taxonomy" id="333142"/>
    <lineage>
        <taxon>Bacteria</taxon>
        <taxon>Bacillati</taxon>
        <taxon>Actinomycetota</taxon>
        <taxon>Actinomycetes</taxon>
        <taxon>Geodermatophilales</taxon>
        <taxon>Geodermatophilaceae</taxon>
        <taxon>Klenkia</taxon>
    </lineage>
</organism>
<dbReference type="RefSeq" id="WP_091058236.1">
    <property type="nucleotide sequence ID" value="NZ_FNCF01000001.1"/>
</dbReference>
<comment type="similarity">
    <text evidence="1">Belongs to the DnaX/STICHEL family.</text>
</comment>
<feature type="region of interest" description="Disordered" evidence="14">
    <location>
        <begin position="390"/>
        <end position="698"/>
    </location>
</feature>
<keyword evidence="5" id="KW-0235">DNA replication</keyword>
<dbReference type="CDD" id="cd18137">
    <property type="entry name" value="HLD_clamp_pol_III_gamma_tau"/>
    <property type="match status" value="1"/>
</dbReference>
<feature type="region of interest" description="Disordered" evidence="14">
    <location>
        <begin position="776"/>
        <end position="835"/>
    </location>
</feature>
<dbReference type="Gene3D" id="3.40.50.300">
    <property type="entry name" value="P-loop containing nucleotide triphosphate hydrolases"/>
    <property type="match status" value="1"/>
</dbReference>
<dbReference type="CDD" id="cd00009">
    <property type="entry name" value="AAA"/>
    <property type="match status" value="1"/>
</dbReference>
<comment type="function">
    <text evidence="11">DNA polymerase III is a complex, multichain enzyme responsible for most of the replicative synthesis in bacteria. This DNA polymerase also exhibits 3' to 5' exonuclease activity.</text>
</comment>
<keyword evidence="7" id="KW-0547">Nucleotide-binding</keyword>
<feature type="compositionally biased region" description="Low complexity" evidence="14">
    <location>
        <begin position="777"/>
        <end position="808"/>
    </location>
</feature>
<feature type="compositionally biased region" description="Low complexity" evidence="14">
    <location>
        <begin position="506"/>
        <end position="526"/>
    </location>
</feature>
<evidence type="ECO:0000256" key="3">
    <source>
        <dbReference type="ARBA" id="ARBA00022679"/>
    </source>
</evidence>
<evidence type="ECO:0000256" key="1">
    <source>
        <dbReference type="ARBA" id="ARBA00006360"/>
    </source>
</evidence>
<dbReference type="GO" id="GO:0009360">
    <property type="term" value="C:DNA polymerase III complex"/>
    <property type="evidence" value="ECO:0007669"/>
    <property type="project" value="InterPro"/>
</dbReference>
<feature type="domain" description="AAA+ ATPase" evidence="15">
    <location>
        <begin position="36"/>
        <end position="179"/>
    </location>
</feature>
<dbReference type="Pfam" id="PF22608">
    <property type="entry name" value="DNAX_ATPase_lid"/>
    <property type="match status" value="1"/>
</dbReference>
<keyword evidence="4" id="KW-0548">Nucleotidyltransferase</keyword>
<feature type="compositionally biased region" description="Basic and acidic residues" evidence="14">
    <location>
        <begin position="657"/>
        <end position="671"/>
    </location>
</feature>
<dbReference type="InterPro" id="IPR050238">
    <property type="entry name" value="DNA_Rep/Repair_Clamp_Loader"/>
</dbReference>
<evidence type="ECO:0000256" key="13">
    <source>
        <dbReference type="ARBA" id="ARBA00074577"/>
    </source>
</evidence>
<evidence type="ECO:0000256" key="7">
    <source>
        <dbReference type="ARBA" id="ARBA00022741"/>
    </source>
</evidence>
<feature type="compositionally biased region" description="Low complexity" evidence="14">
    <location>
        <begin position="618"/>
        <end position="627"/>
    </location>
</feature>
<dbReference type="InterPro" id="IPR008921">
    <property type="entry name" value="DNA_pol3_clamp-load_cplx_C"/>
</dbReference>
<dbReference type="Pfam" id="PF13177">
    <property type="entry name" value="DNA_pol3_delta2"/>
    <property type="match status" value="1"/>
</dbReference>
<name>A0A1G7MLK9_9ACTN</name>
<dbReference type="GO" id="GO:0003677">
    <property type="term" value="F:DNA binding"/>
    <property type="evidence" value="ECO:0007669"/>
    <property type="project" value="InterPro"/>
</dbReference>
<dbReference type="SMART" id="SM00382">
    <property type="entry name" value="AAA"/>
    <property type="match status" value="1"/>
</dbReference>
<keyword evidence="17" id="KW-1185">Reference proteome</keyword>
<dbReference type="InterPro" id="IPR027417">
    <property type="entry name" value="P-loop_NTPase"/>
</dbReference>
<keyword evidence="9" id="KW-0067">ATP-binding</keyword>